<reference evidence="2 4" key="1">
    <citation type="submission" date="2016-10" db="EMBL/GenBank/DDBJ databases">
        <title>Complete Genome Sequence of Acetogen Clostridium formicoaceticum ATCC 27076.</title>
        <authorList>
            <person name="Bao T."/>
            <person name="Cheng C."/>
            <person name="Zhao J."/>
            <person name="Yang S.-T."/>
            <person name="Wang J."/>
            <person name="Wang M."/>
        </authorList>
    </citation>
    <scope>NUCLEOTIDE SEQUENCE [LARGE SCALE GENOMIC DNA]</scope>
    <source>
        <strain evidence="2 4">ATCC 27076</strain>
    </source>
</reference>
<feature type="transmembrane region" description="Helical" evidence="1">
    <location>
        <begin position="45"/>
        <end position="72"/>
    </location>
</feature>
<organism evidence="3 5">
    <name type="scientific">Clostridium formicaceticum</name>
    <dbReference type="NCBI Taxonomy" id="1497"/>
    <lineage>
        <taxon>Bacteria</taxon>
        <taxon>Bacillati</taxon>
        <taxon>Bacillota</taxon>
        <taxon>Clostridia</taxon>
        <taxon>Eubacteriales</taxon>
        <taxon>Clostridiaceae</taxon>
        <taxon>Clostridium</taxon>
    </lineage>
</organism>
<keyword evidence="1" id="KW-1133">Transmembrane helix</keyword>
<evidence type="ECO:0000313" key="4">
    <source>
        <dbReference type="Proteomes" id="UP000177894"/>
    </source>
</evidence>
<keyword evidence="1" id="KW-0472">Membrane</keyword>
<dbReference type="Proteomes" id="UP000192478">
    <property type="component" value="Chromosome"/>
</dbReference>
<dbReference type="KEGG" id="cfm:BJL90_14820"/>
<protein>
    <submittedName>
        <fullName evidence="3">BlaR1 peptidase M56</fullName>
    </submittedName>
</protein>
<evidence type="ECO:0000313" key="3">
    <source>
        <dbReference type="EMBL" id="ARE87507.1"/>
    </source>
</evidence>
<sequence length="77" mass="8773">MEYIPFDIGMMVEPQIDTGISGVNSIINNFLPAARPYASINPMQMIVFILSVIWIFGVLLLMIYSLTSYLMLKHIFD</sequence>
<dbReference type="AlphaFoldDB" id="A0AAC9WG21"/>
<dbReference type="EMBL" id="CP020559">
    <property type="protein sequence ID" value="ARE87507.1"/>
    <property type="molecule type" value="Genomic_DNA"/>
</dbReference>
<name>A0AAC9WG21_9CLOT</name>
<keyword evidence="4" id="KW-1185">Reference proteome</keyword>
<dbReference type="RefSeq" id="WP_070969639.1">
    <property type="nucleotide sequence ID" value="NZ_CP017603.1"/>
</dbReference>
<keyword evidence="1" id="KW-0812">Transmembrane</keyword>
<evidence type="ECO:0000313" key="2">
    <source>
        <dbReference type="EMBL" id="AOY77015.1"/>
    </source>
</evidence>
<dbReference type="EMBL" id="CP017603">
    <property type="protein sequence ID" value="AOY77015.1"/>
    <property type="molecule type" value="Genomic_DNA"/>
</dbReference>
<gene>
    <name evidence="2" type="ORF">BJL90_14820</name>
    <name evidence="3" type="ORF">CLFO_19070</name>
</gene>
<accession>A0AAC9WG21</accession>
<evidence type="ECO:0000256" key="1">
    <source>
        <dbReference type="SAM" id="Phobius"/>
    </source>
</evidence>
<proteinExistence type="predicted"/>
<evidence type="ECO:0000313" key="5">
    <source>
        <dbReference type="Proteomes" id="UP000192478"/>
    </source>
</evidence>
<reference evidence="3 5" key="2">
    <citation type="submission" date="2017-03" db="EMBL/GenBank/DDBJ databases">
        <title>Complete sequence of Clostridium formicaceticum DSM 92.</title>
        <authorList>
            <person name="Poehlein A."/>
            <person name="Karl M."/>
            <person name="Bengelsdorf F.R."/>
            <person name="Duerre P."/>
            <person name="Daniel R."/>
        </authorList>
    </citation>
    <scope>NUCLEOTIDE SEQUENCE [LARGE SCALE GENOMIC DNA]</scope>
    <source>
        <strain evidence="3 5">DSM 92</strain>
    </source>
</reference>
<dbReference type="Proteomes" id="UP000177894">
    <property type="component" value="Chromosome"/>
</dbReference>